<reference evidence="5 6" key="1">
    <citation type="journal article" date="2018" name="G3 (Bethesda)">
        <title>Phylogenetic and Phylogenomic Definition of Rhizopus Species.</title>
        <authorList>
            <person name="Gryganskyi A.P."/>
            <person name="Golan J."/>
            <person name="Dolatabadi S."/>
            <person name="Mondo S."/>
            <person name="Robb S."/>
            <person name="Idnurm A."/>
            <person name="Muszewska A."/>
            <person name="Steczkiewicz K."/>
            <person name="Masonjones S."/>
            <person name="Liao H.L."/>
            <person name="Gajdeczka M.T."/>
            <person name="Anike F."/>
            <person name="Vuek A."/>
            <person name="Anishchenko I.M."/>
            <person name="Voigt K."/>
            <person name="de Hoog G.S."/>
            <person name="Smith M.E."/>
            <person name="Heitman J."/>
            <person name="Vilgalys R."/>
            <person name="Stajich J.E."/>
        </authorList>
    </citation>
    <scope>NUCLEOTIDE SEQUENCE [LARGE SCALE GENOMIC DNA]</scope>
    <source>
        <strain evidence="5 6">CBS 357.93</strain>
    </source>
</reference>
<dbReference type="PANTHER" id="PTHR22957">
    <property type="entry name" value="TBC1 DOMAIN FAMILY MEMBER GTPASE-ACTIVATING PROTEIN"/>
    <property type="match status" value="1"/>
</dbReference>
<evidence type="ECO:0000313" key="6">
    <source>
        <dbReference type="Proteomes" id="UP000252139"/>
    </source>
</evidence>
<feature type="domain" description="Rab-GAP TBC" evidence="4">
    <location>
        <begin position="368"/>
        <end position="589"/>
    </location>
</feature>
<proteinExistence type="predicted"/>
<keyword evidence="1" id="KW-0343">GTPase activation</keyword>
<dbReference type="Gene3D" id="1.10.8.270">
    <property type="entry name" value="putative rabgap domain of human tbc1 domain family member 14 like domains"/>
    <property type="match status" value="1"/>
</dbReference>
<dbReference type="PANTHER" id="PTHR22957:SF502">
    <property type="entry name" value="SMALL G PROTEIN SIGNALING MODULATOR 2-RELATED"/>
    <property type="match status" value="1"/>
</dbReference>
<evidence type="ECO:0000259" key="4">
    <source>
        <dbReference type="PROSITE" id="PS50086"/>
    </source>
</evidence>
<evidence type="ECO:0000256" key="1">
    <source>
        <dbReference type="ARBA" id="ARBA00022468"/>
    </source>
</evidence>
<dbReference type="GO" id="GO:0005096">
    <property type="term" value="F:GTPase activator activity"/>
    <property type="evidence" value="ECO:0007669"/>
    <property type="project" value="UniProtKB-KW"/>
</dbReference>
<evidence type="ECO:0000313" key="5">
    <source>
        <dbReference type="EMBL" id="RCH93539.1"/>
    </source>
</evidence>
<keyword evidence="6" id="KW-1185">Reference proteome</keyword>
<accession>A0A367JUL2</accession>
<dbReference type="STRING" id="86630.A0A367JUL2"/>
<dbReference type="OrthoDB" id="10264062at2759"/>
<dbReference type="InterPro" id="IPR000195">
    <property type="entry name" value="Rab-GAP-TBC_dom"/>
</dbReference>
<dbReference type="AlphaFoldDB" id="A0A367JUL2"/>
<dbReference type="InterPro" id="IPR035969">
    <property type="entry name" value="Rab-GAP_TBC_sf"/>
</dbReference>
<dbReference type="Gene3D" id="2.30.29.230">
    <property type="match status" value="1"/>
</dbReference>
<comment type="caution">
    <text evidence="5">The sequence shown here is derived from an EMBL/GenBank/DDBJ whole genome shotgun (WGS) entry which is preliminary data.</text>
</comment>
<evidence type="ECO:0000256" key="3">
    <source>
        <dbReference type="ARBA" id="ARBA00082648"/>
    </source>
</evidence>
<dbReference type="SUPFAM" id="SSF47923">
    <property type="entry name" value="Ypt/Rab-GAP domain of gyp1p"/>
    <property type="match status" value="2"/>
</dbReference>
<dbReference type="Gene3D" id="1.10.472.80">
    <property type="entry name" value="Ypt/Rab-GAP domain of gyp1p, domain 3"/>
    <property type="match status" value="1"/>
</dbReference>
<organism evidence="5 6">
    <name type="scientific">Rhizopus azygosporus</name>
    <name type="common">Rhizopus microsporus var. azygosporus</name>
    <dbReference type="NCBI Taxonomy" id="86630"/>
    <lineage>
        <taxon>Eukaryota</taxon>
        <taxon>Fungi</taxon>
        <taxon>Fungi incertae sedis</taxon>
        <taxon>Mucoromycota</taxon>
        <taxon>Mucoromycotina</taxon>
        <taxon>Mucoromycetes</taxon>
        <taxon>Mucorales</taxon>
        <taxon>Mucorineae</taxon>
        <taxon>Rhizopodaceae</taxon>
        <taxon>Rhizopus</taxon>
    </lineage>
</organism>
<dbReference type="EMBL" id="PJQL01000685">
    <property type="protein sequence ID" value="RCH93539.1"/>
    <property type="molecule type" value="Genomic_DNA"/>
</dbReference>
<dbReference type="Pfam" id="PF12068">
    <property type="entry name" value="PH_RBD"/>
    <property type="match status" value="1"/>
</dbReference>
<dbReference type="Proteomes" id="UP000252139">
    <property type="component" value="Unassembled WGS sequence"/>
</dbReference>
<dbReference type="Pfam" id="PF00566">
    <property type="entry name" value="RabGAP-TBC"/>
    <property type="match status" value="1"/>
</dbReference>
<name>A0A367JUL2_RHIAZ</name>
<dbReference type="FunFam" id="1.10.472.80:FF:000005">
    <property type="entry name" value="TBC1 domain family member 15"/>
    <property type="match status" value="1"/>
</dbReference>
<dbReference type="InterPro" id="IPR021935">
    <property type="entry name" value="SGSM1/2_RBD"/>
</dbReference>
<dbReference type="SMART" id="SM00164">
    <property type="entry name" value="TBC"/>
    <property type="match status" value="1"/>
</dbReference>
<dbReference type="PROSITE" id="PS50086">
    <property type="entry name" value="TBC_RABGAP"/>
    <property type="match status" value="1"/>
</dbReference>
<evidence type="ECO:0000256" key="2">
    <source>
        <dbReference type="ARBA" id="ARBA00072091"/>
    </source>
</evidence>
<gene>
    <name evidence="5" type="primary">GYP7_4</name>
    <name evidence="5" type="ORF">CU097_013211</name>
</gene>
<sequence>MELDNDNFAMINDPVCSEDSSVKLLYSKSKVYVHPSNQVQDFVPGYLTIIEKISHGHYVAWTPEACIPSKDVESFVQIDFNPENKQDIHSSTLVSSLPESHQLYAFSSHVNTIQSLVINPPSFSTWYGHIIINFKDGHTSGPFWFHDDESVSTIYQKNTQGGKFAEEDEQLRWGGDEFVEVLSKLIPVKRQDLCLYIIGQEPITATSHTNNVFESAQMDPFIATLKEARWSILSTLSKVTKFSREAANHLFTSQSNDLTENETVRRTMDDYDSARIFLAKWAAGLADESEKVTPDERKYRHVGIWGHGWEEETALGVFEILNSDNDLSIPTHTRTRPVSSQVWNGFFDTQGRLAVGEPVVRKRIFCGGVVPEIRKEVWLFLTGVYPWDSTKEERQLIIEKKMKGYESLKNQWLNDQDYQITPLFQDQKHRIDKDVHRTDRTLDLYAEENMENPNPSTMHNGTNKHLETLKDILLTYNVYNTTLGYVQGMSDLLSPIYAVMNEEYLAFWSFVGYMERMKSNFCTDQSGMHHQLLILDHMLQFMDPALYKHLQRTNSCNFFFCFRWLLVWYKREFPWDDMLVLWEVLWTDYLTDKFYLFIALAILDKHRDYIIEYLKNFDEILKYINDLSMRIDLQDILQRAEILFYQFKQRVNVVDNKRNQLQQKLSSSTMTRQQRQEIQQDLQKLPLIDDVLRELVKQ</sequence>
<dbReference type="GO" id="GO:0005737">
    <property type="term" value="C:cytoplasm"/>
    <property type="evidence" value="ECO:0007669"/>
    <property type="project" value="UniProtKB-ARBA"/>
</dbReference>
<protein>
    <recommendedName>
        <fullName evidence="2">GTPase-activating protein GYP7</fullName>
    </recommendedName>
    <alternativeName>
        <fullName evidence="3">GAP for YPT7</fullName>
    </alternativeName>
</protein>